<comment type="caution">
    <text evidence="1">The sequence shown here is derived from an EMBL/GenBank/DDBJ whole genome shotgun (WGS) entry which is preliminary data.</text>
</comment>
<dbReference type="RefSeq" id="XP_037166231.1">
    <property type="nucleotide sequence ID" value="XM_037307107.1"/>
</dbReference>
<gene>
    <name evidence="1" type="ORF">HO173_005189</name>
</gene>
<dbReference type="AlphaFoldDB" id="A0A8H6FY43"/>
<reference evidence="1 2" key="1">
    <citation type="journal article" date="2020" name="Genomics">
        <title>Complete, high-quality genomes from long-read metagenomic sequencing of two wolf lichen thalli reveals enigmatic genome architecture.</title>
        <authorList>
            <person name="McKenzie S.K."/>
            <person name="Walston R.F."/>
            <person name="Allen J.L."/>
        </authorList>
    </citation>
    <scope>NUCLEOTIDE SEQUENCE [LARGE SCALE GENOMIC DNA]</scope>
    <source>
        <strain evidence="1">WasteWater2</strain>
    </source>
</reference>
<protein>
    <submittedName>
        <fullName evidence="1">Uncharacterized protein</fullName>
    </submittedName>
</protein>
<evidence type="ECO:0000313" key="1">
    <source>
        <dbReference type="EMBL" id="KAF6236898.1"/>
    </source>
</evidence>
<proteinExistence type="predicted"/>
<organism evidence="1 2">
    <name type="scientific">Letharia columbiana</name>
    <dbReference type="NCBI Taxonomy" id="112416"/>
    <lineage>
        <taxon>Eukaryota</taxon>
        <taxon>Fungi</taxon>
        <taxon>Dikarya</taxon>
        <taxon>Ascomycota</taxon>
        <taxon>Pezizomycotina</taxon>
        <taxon>Lecanoromycetes</taxon>
        <taxon>OSLEUM clade</taxon>
        <taxon>Lecanoromycetidae</taxon>
        <taxon>Lecanorales</taxon>
        <taxon>Lecanorineae</taxon>
        <taxon>Parmeliaceae</taxon>
        <taxon>Letharia</taxon>
    </lineage>
</organism>
<dbReference type="Proteomes" id="UP000578531">
    <property type="component" value="Unassembled WGS sequence"/>
</dbReference>
<keyword evidence="2" id="KW-1185">Reference proteome</keyword>
<name>A0A8H6FY43_9LECA</name>
<sequence>MTGPLLESQHEDTSLVTGNVASTLKTLDGSTGPSGANASNGKRRYFVIKQAEEVKMGVSIHETPAPSKGIQLSSHHLELLKSDLFLKNSLSICFCQINNFFIVRNYTTSRWRARRTTVISISGTNHATSDQIMSMTVISDI</sequence>
<evidence type="ECO:0000313" key="2">
    <source>
        <dbReference type="Proteomes" id="UP000578531"/>
    </source>
</evidence>
<dbReference type="EMBL" id="JACCJC010000017">
    <property type="protein sequence ID" value="KAF6236898.1"/>
    <property type="molecule type" value="Genomic_DNA"/>
</dbReference>
<accession>A0A8H6FY43</accession>
<dbReference type="GeneID" id="59286853"/>